<feature type="compositionally biased region" description="Basic and acidic residues" evidence="1">
    <location>
        <begin position="138"/>
        <end position="148"/>
    </location>
</feature>
<dbReference type="SUPFAM" id="SSF53098">
    <property type="entry name" value="Ribonuclease H-like"/>
    <property type="match status" value="1"/>
</dbReference>
<proteinExistence type="predicted"/>
<dbReference type="Gene3D" id="3.30.420.10">
    <property type="entry name" value="Ribonuclease H-like superfamily/Ribonuclease H"/>
    <property type="match status" value="1"/>
</dbReference>
<dbReference type="InterPro" id="IPR001584">
    <property type="entry name" value="Integrase_cat-core"/>
</dbReference>
<gene>
    <name evidence="3" type="ORF">EZS27_019779</name>
</gene>
<evidence type="ECO:0000313" key="3">
    <source>
        <dbReference type="EMBL" id="KAA6331629.1"/>
    </source>
</evidence>
<dbReference type="GO" id="GO:0003676">
    <property type="term" value="F:nucleic acid binding"/>
    <property type="evidence" value="ECO:0007669"/>
    <property type="project" value="InterPro"/>
</dbReference>
<reference evidence="3" key="1">
    <citation type="submission" date="2019-03" db="EMBL/GenBank/DDBJ databases">
        <title>Single cell metagenomics reveals metabolic interactions within the superorganism composed of flagellate Streblomastix strix and complex community of Bacteroidetes bacteria on its surface.</title>
        <authorList>
            <person name="Treitli S.C."/>
            <person name="Kolisko M."/>
            <person name="Husnik F."/>
            <person name="Keeling P."/>
            <person name="Hampl V."/>
        </authorList>
    </citation>
    <scope>NUCLEOTIDE SEQUENCE</scope>
    <source>
        <strain evidence="3">STM</strain>
    </source>
</reference>
<dbReference type="EMBL" id="SNRY01001347">
    <property type="protein sequence ID" value="KAA6331629.1"/>
    <property type="molecule type" value="Genomic_DNA"/>
</dbReference>
<dbReference type="InterPro" id="IPR036397">
    <property type="entry name" value="RNaseH_sf"/>
</dbReference>
<dbReference type="AlphaFoldDB" id="A0A5J4RD84"/>
<accession>A0A5J4RD84</accession>
<dbReference type="Pfam" id="PF13683">
    <property type="entry name" value="rve_3"/>
    <property type="match status" value="1"/>
</dbReference>
<evidence type="ECO:0000259" key="2">
    <source>
        <dbReference type="PROSITE" id="PS50994"/>
    </source>
</evidence>
<protein>
    <recommendedName>
        <fullName evidence="2">Integrase catalytic domain-containing protein</fullName>
    </recommendedName>
</protein>
<sequence length="148" mass="17374">MHRTLESEGTIMALQMAINATPENKRIGLIHHSHRGAQYCCKDYVKLMQNNHIRISMTENGDPYKNAVAERMNGILKAEWLDMEEYTDFLQAKERISQIINTYNQVRPHASCNMLTPMKAEMHRGKLKKRWRKRKHGQKEIKKVPSRT</sequence>
<comment type="caution">
    <text evidence="3">The sequence shown here is derived from an EMBL/GenBank/DDBJ whole genome shotgun (WGS) entry which is preliminary data.</text>
</comment>
<evidence type="ECO:0000256" key="1">
    <source>
        <dbReference type="SAM" id="MobiDB-lite"/>
    </source>
</evidence>
<dbReference type="InterPro" id="IPR050900">
    <property type="entry name" value="Transposase_IS3/IS150/IS904"/>
</dbReference>
<organism evidence="3">
    <name type="scientific">termite gut metagenome</name>
    <dbReference type="NCBI Taxonomy" id="433724"/>
    <lineage>
        <taxon>unclassified sequences</taxon>
        <taxon>metagenomes</taxon>
        <taxon>organismal metagenomes</taxon>
    </lineage>
</organism>
<dbReference type="InterPro" id="IPR012337">
    <property type="entry name" value="RNaseH-like_sf"/>
</dbReference>
<feature type="region of interest" description="Disordered" evidence="1">
    <location>
        <begin position="125"/>
        <end position="148"/>
    </location>
</feature>
<name>A0A5J4RD84_9ZZZZ</name>
<dbReference type="PANTHER" id="PTHR46889:SF5">
    <property type="entry name" value="INTEGRASE PROTEIN"/>
    <property type="match status" value="1"/>
</dbReference>
<dbReference type="GO" id="GO:0015074">
    <property type="term" value="P:DNA integration"/>
    <property type="evidence" value="ECO:0007669"/>
    <property type="project" value="InterPro"/>
</dbReference>
<dbReference type="PROSITE" id="PS50994">
    <property type="entry name" value="INTEGRASE"/>
    <property type="match status" value="1"/>
</dbReference>
<dbReference type="PANTHER" id="PTHR46889">
    <property type="entry name" value="TRANSPOSASE INSF FOR INSERTION SEQUENCE IS3B-RELATED"/>
    <property type="match status" value="1"/>
</dbReference>
<feature type="domain" description="Integrase catalytic" evidence="2">
    <location>
        <begin position="1"/>
        <end position="125"/>
    </location>
</feature>
<feature type="compositionally biased region" description="Basic residues" evidence="1">
    <location>
        <begin position="125"/>
        <end position="137"/>
    </location>
</feature>